<dbReference type="PANTHER" id="PTHR38899">
    <property type="entry name" value="DOMAIN OOKINETE PROTEIN, PUTATIVE-RELATED"/>
    <property type="match status" value="1"/>
</dbReference>
<sequence length="311" mass="34800">MSLTNSTPNKVIIFDWDDTICPSSFVDQHKVERFNELPLHFQNLFNELGKVAEECLDAASKHGEVIIITNSDEGWVKFSAERFIPSLLPLISKYRIVSARTNYERFYPNQPLCWKAAAFAHEVNEFYCTSNDNDTMMEYDDDSSGINTSCASLVSTDYSSEESDSEKSNEARHRPISYKNGKETRKPSACREVISFGDSMEERTAVKIICGQLAAVPKSVMFITSPTPIELIGQLTMLTSYMNFVCDSANSLDLQITPKQAQKCAETYLAQSKTLSAFVKKTTFPRLFRTGSGSSEVVAAATEAQHHTRVD</sequence>
<evidence type="ECO:0000256" key="1">
    <source>
        <dbReference type="SAM" id="MobiDB-lite"/>
    </source>
</evidence>
<dbReference type="InterPro" id="IPR036412">
    <property type="entry name" value="HAD-like_sf"/>
</dbReference>
<gene>
    <name evidence="2" type="ORF">ASEP1449_LOCUS10990</name>
</gene>
<organism evidence="2">
    <name type="scientific">Attheya septentrionalis</name>
    <dbReference type="NCBI Taxonomy" id="420275"/>
    <lineage>
        <taxon>Eukaryota</taxon>
        <taxon>Sar</taxon>
        <taxon>Stramenopiles</taxon>
        <taxon>Ochrophyta</taxon>
        <taxon>Bacillariophyta</taxon>
        <taxon>Coscinodiscophyceae</taxon>
        <taxon>Chaetocerotophycidae</taxon>
        <taxon>Chaetocerotales</taxon>
        <taxon>Attheyaceae</taxon>
        <taxon>Attheya</taxon>
    </lineage>
</organism>
<dbReference type="EMBL" id="HBHQ01016440">
    <property type="protein sequence ID" value="CAD9819158.1"/>
    <property type="molecule type" value="Transcribed_RNA"/>
</dbReference>
<proteinExistence type="predicted"/>
<dbReference type="SUPFAM" id="SSF56784">
    <property type="entry name" value="HAD-like"/>
    <property type="match status" value="1"/>
</dbReference>
<accession>A0A7S2UH45</accession>
<reference evidence="2" key="1">
    <citation type="submission" date="2021-01" db="EMBL/GenBank/DDBJ databases">
        <authorList>
            <person name="Corre E."/>
            <person name="Pelletier E."/>
            <person name="Niang G."/>
            <person name="Scheremetjew M."/>
            <person name="Finn R."/>
            <person name="Kale V."/>
            <person name="Holt S."/>
            <person name="Cochrane G."/>
            <person name="Meng A."/>
            <person name="Brown T."/>
            <person name="Cohen L."/>
        </authorList>
    </citation>
    <scope>NUCLEOTIDE SEQUENCE</scope>
    <source>
        <strain evidence="2">CCMP2084</strain>
    </source>
</reference>
<dbReference type="AlphaFoldDB" id="A0A7S2UH45"/>
<name>A0A7S2UH45_9STRA</name>
<feature type="region of interest" description="Disordered" evidence="1">
    <location>
        <begin position="159"/>
        <end position="183"/>
    </location>
</feature>
<dbReference type="PANTHER" id="PTHR38899:SF2">
    <property type="entry name" value="FCP1 HOMOLOGY DOMAIN-CONTAINING PROTEIN"/>
    <property type="match status" value="1"/>
</dbReference>
<evidence type="ECO:0000313" key="2">
    <source>
        <dbReference type="EMBL" id="CAD9819158.1"/>
    </source>
</evidence>
<protein>
    <submittedName>
        <fullName evidence="2">Uncharacterized protein</fullName>
    </submittedName>
</protein>